<reference evidence="1 2" key="1">
    <citation type="journal article" date="2012" name="J. Bacteriol.">
        <title>Genome sequence of proteorhodopsin-containing sea ice bacterium Glaciecola punicea ACAM 611T.</title>
        <authorList>
            <person name="Qin Q.-L."/>
            <person name="Xie B.-B."/>
            <person name="Shu Y.-L."/>
            <person name="Rong J.-C."/>
            <person name="Zhao D.-L."/>
            <person name="Zhang X.-Y."/>
            <person name="Chen X.-L."/>
            <person name="Zhou B.-C."/>
            <person name="Zhanga Y.-Z."/>
        </authorList>
    </citation>
    <scope>NUCLEOTIDE SEQUENCE [LARGE SCALE GENOMIC DNA]</scope>
    <source>
        <strain evidence="1 2">ACAM 611</strain>
    </source>
</reference>
<protein>
    <submittedName>
        <fullName evidence="1">Uncharacterized protein</fullName>
    </submittedName>
</protein>
<gene>
    <name evidence="1" type="ORF">GPUN_2741</name>
</gene>
<dbReference type="EMBL" id="BAET01000033">
    <property type="protein sequence ID" value="GAB56855.1"/>
    <property type="molecule type" value="Genomic_DNA"/>
</dbReference>
<proteinExistence type="predicted"/>
<evidence type="ECO:0000313" key="2">
    <source>
        <dbReference type="Proteomes" id="UP000053586"/>
    </source>
</evidence>
<keyword evidence="2" id="KW-1185">Reference proteome</keyword>
<reference evidence="1 2" key="2">
    <citation type="journal article" date="2017" name="Antonie Van Leeuwenhoek">
        <title>Rhizobium rhizosphaerae sp. nov., a novel species isolated from rice rhizosphere.</title>
        <authorList>
            <person name="Zhao J.J."/>
            <person name="Zhang J."/>
            <person name="Zhang R.J."/>
            <person name="Zhang C.W."/>
            <person name="Yin H.Q."/>
            <person name="Zhang X.X."/>
        </authorList>
    </citation>
    <scope>NUCLEOTIDE SEQUENCE [LARGE SCALE GENOMIC DNA]</scope>
    <source>
        <strain evidence="1 2">ACAM 611</strain>
    </source>
</reference>
<dbReference type="AlphaFoldDB" id="H5TES8"/>
<name>H5TES8_9ALTE</name>
<dbReference type="Proteomes" id="UP000053586">
    <property type="component" value="Unassembled WGS sequence"/>
</dbReference>
<accession>H5TES8</accession>
<evidence type="ECO:0000313" key="1">
    <source>
        <dbReference type="EMBL" id="GAB56855.1"/>
    </source>
</evidence>
<sequence>MPRAHFISLRGLIATDSYAQWSDDCNVLFCVGGVLALNILESPFVTPMVLA</sequence>
<comment type="caution">
    <text evidence="1">The sequence shown here is derived from an EMBL/GenBank/DDBJ whole genome shotgun (WGS) entry which is preliminary data.</text>
</comment>
<organism evidence="1 2">
    <name type="scientific">Glaciecola punicea ACAM 611</name>
    <dbReference type="NCBI Taxonomy" id="1121923"/>
    <lineage>
        <taxon>Bacteria</taxon>
        <taxon>Pseudomonadati</taxon>
        <taxon>Pseudomonadota</taxon>
        <taxon>Gammaproteobacteria</taxon>
        <taxon>Alteromonadales</taxon>
        <taxon>Alteromonadaceae</taxon>
        <taxon>Glaciecola</taxon>
    </lineage>
</organism>